<dbReference type="HOGENOM" id="CLU_1378365_0_0_1"/>
<dbReference type="InParanoid" id="K2SV38"/>
<feature type="region of interest" description="Disordered" evidence="1">
    <location>
        <begin position="1"/>
        <end position="66"/>
    </location>
</feature>
<sequence length="198" mass="20878">MTYPQPPTQSFAPGIAQRPGGTSSPPMRSANRRATSSAANSPTGTSALNPATPSTIGRLSSGAAPSESFSHVHLAPEALVPYWIDEPGHPTPRVGKKTASATPHNPYVRACATCRSIVLSLPRCPLCVTLVPATGISLSTFPLDSFRRTFDASRANTLRARHSPSSCSMRFEGVVVARRGAPRVPRRAARLPSPPSTD</sequence>
<dbReference type="Proteomes" id="UP000007129">
    <property type="component" value="Unassembled WGS sequence"/>
</dbReference>
<accession>K2SV38</accession>
<dbReference type="EMBL" id="AHHD01000085">
    <property type="protein sequence ID" value="EKG20500.1"/>
    <property type="molecule type" value="Genomic_DNA"/>
</dbReference>
<reference evidence="2 3" key="1">
    <citation type="journal article" date="2012" name="BMC Genomics">
        <title>Tools to kill: Genome of one of the most destructive plant pathogenic fungi Macrophomina phaseolina.</title>
        <authorList>
            <person name="Islam M.S."/>
            <person name="Haque M.S."/>
            <person name="Islam M.M."/>
            <person name="Emdad E.M."/>
            <person name="Halim A."/>
            <person name="Hossen Q.M.M."/>
            <person name="Hossain M.Z."/>
            <person name="Ahmed B."/>
            <person name="Rahim S."/>
            <person name="Rahman M.S."/>
            <person name="Alam M.M."/>
            <person name="Hou S."/>
            <person name="Wan X."/>
            <person name="Saito J.A."/>
            <person name="Alam M."/>
        </authorList>
    </citation>
    <scope>NUCLEOTIDE SEQUENCE [LARGE SCALE GENOMIC DNA]</scope>
    <source>
        <strain evidence="2 3">MS6</strain>
    </source>
</reference>
<organism evidence="2 3">
    <name type="scientific">Macrophomina phaseolina (strain MS6)</name>
    <name type="common">Charcoal rot fungus</name>
    <dbReference type="NCBI Taxonomy" id="1126212"/>
    <lineage>
        <taxon>Eukaryota</taxon>
        <taxon>Fungi</taxon>
        <taxon>Dikarya</taxon>
        <taxon>Ascomycota</taxon>
        <taxon>Pezizomycotina</taxon>
        <taxon>Dothideomycetes</taxon>
        <taxon>Dothideomycetes incertae sedis</taxon>
        <taxon>Botryosphaeriales</taxon>
        <taxon>Botryosphaeriaceae</taxon>
        <taxon>Macrophomina</taxon>
    </lineage>
</organism>
<feature type="compositionally biased region" description="Low complexity" evidence="1">
    <location>
        <begin position="28"/>
        <end position="41"/>
    </location>
</feature>
<dbReference type="VEuPathDB" id="FungiDB:MPH_02223"/>
<gene>
    <name evidence="2" type="ORF">MPH_02223</name>
</gene>
<evidence type="ECO:0000313" key="3">
    <source>
        <dbReference type="Proteomes" id="UP000007129"/>
    </source>
</evidence>
<evidence type="ECO:0000256" key="1">
    <source>
        <dbReference type="SAM" id="MobiDB-lite"/>
    </source>
</evidence>
<evidence type="ECO:0000313" key="2">
    <source>
        <dbReference type="EMBL" id="EKG20500.1"/>
    </source>
</evidence>
<protein>
    <submittedName>
        <fullName evidence="2">Uncharacterized protein</fullName>
    </submittedName>
</protein>
<feature type="compositionally biased region" description="Polar residues" evidence="1">
    <location>
        <begin position="42"/>
        <end position="58"/>
    </location>
</feature>
<comment type="caution">
    <text evidence="2">The sequence shown here is derived from an EMBL/GenBank/DDBJ whole genome shotgun (WGS) entry which is preliminary data.</text>
</comment>
<proteinExistence type="predicted"/>
<name>K2SV38_MACPH</name>
<dbReference type="AlphaFoldDB" id="K2SV38"/>